<dbReference type="SMART" id="SM00225">
    <property type="entry name" value="BTB"/>
    <property type="match status" value="1"/>
</dbReference>
<dbReference type="FunFam" id="3.30.710.10:FF:000025">
    <property type="entry name" value="B-cell lymphoma 6 protein-like"/>
    <property type="match status" value="1"/>
</dbReference>
<keyword evidence="5" id="KW-0862">Zinc</keyword>
<dbReference type="InterPro" id="IPR013087">
    <property type="entry name" value="Znf_C2H2_type"/>
</dbReference>
<dbReference type="SMART" id="SM00355">
    <property type="entry name" value="ZnF_C2H2"/>
    <property type="match status" value="5"/>
</dbReference>
<dbReference type="InterPro" id="IPR036236">
    <property type="entry name" value="Znf_C2H2_sf"/>
</dbReference>
<keyword evidence="12" id="KW-1185">Reference proteome</keyword>
<evidence type="ECO:0000256" key="6">
    <source>
        <dbReference type="ARBA" id="ARBA00023242"/>
    </source>
</evidence>
<feature type="domain" description="C2H2-type" evidence="10">
    <location>
        <begin position="526"/>
        <end position="553"/>
    </location>
</feature>
<dbReference type="Pfam" id="PF00651">
    <property type="entry name" value="BTB"/>
    <property type="match status" value="1"/>
</dbReference>
<comment type="subcellular location">
    <subcellularLocation>
        <location evidence="1">Nucleus</location>
    </subcellularLocation>
</comment>
<feature type="compositionally biased region" description="Low complexity" evidence="8">
    <location>
        <begin position="308"/>
        <end position="334"/>
    </location>
</feature>
<dbReference type="AlphaFoldDB" id="A0AAV6HJ12"/>
<dbReference type="InterPro" id="IPR050457">
    <property type="entry name" value="ZnFinger_BTB_dom_contain"/>
</dbReference>
<dbReference type="PANTHER" id="PTHR46105">
    <property type="entry name" value="AGAP004733-PA"/>
    <property type="match status" value="1"/>
</dbReference>
<keyword evidence="6" id="KW-0539">Nucleus</keyword>
<evidence type="ECO:0000259" key="9">
    <source>
        <dbReference type="PROSITE" id="PS50097"/>
    </source>
</evidence>
<dbReference type="PANTHER" id="PTHR46105:SF25">
    <property type="entry name" value="ZGC:110075 PROTEIN"/>
    <property type="match status" value="1"/>
</dbReference>
<evidence type="ECO:0000256" key="1">
    <source>
        <dbReference type="ARBA" id="ARBA00004123"/>
    </source>
</evidence>
<dbReference type="InterPro" id="IPR011333">
    <property type="entry name" value="SKP1/BTB/POZ_sf"/>
</dbReference>
<gene>
    <name evidence="11" type="ORF">AALO_G00003600</name>
</gene>
<dbReference type="GO" id="GO:0008270">
    <property type="term" value="F:zinc ion binding"/>
    <property type="evidence" value="ECO:0007669"/>
    <property type="project" value="UniProtKB-KW"/>
</dbReference>
<dbReference type="InterPro" id="IPR000210">
    <property type="entry name" value="BTB/POZ_dom"/>
</dbReference>
<proteinExistence type="predicted"/>
<dbReference type="FunFam" id="3.30.160.60:FF:000065">
    <property type="entry name" value="B-cell CLL/lymphoma 6, member B"/>
    <property type="match status" value="1"/>
</dbReference>
<dbReference type="FunFam" id="3.30.160.60:FF:000105">
    <property type="entry name" value="B-cell CLL/lymphoma 6, member B"/>
    <property type="match status" value="2"/>
</dbReference>
<dbReference type="GO" id="GO:0000978">
    <property type="term" value="F:RNA polymerase II cis-regulatory region sequence-specific DNA binding"/>
    <property type="evidence" value="ECO:0007669"/>
    <property type="project" value="TreeGrafter"/>
</dbReference>
<dbReference type="Gene3D" id="3.30.710.10">
    <property type="entry name" value="Potassium Channel Kv1.1, Chain A"/>
    <property type="match status" value="1"/>
</dbReference>
<evidence type="ECO:0000259" key="10">
    <source>
        <dbReference type="PROSITE" id="PS50157"/>
    </source>
</evidence>
<dbReference type="FunFam" id="3.30.160.60:FF:000536">
    <property type="entry name" value="hypermethylated in cancer 2 protein-like"/>
    <property type="match status" value="1"/>
</dbReference>
<dbReference type="GO" id="GO:0000981">
    <property type="term" value="F:DNA-binding transcription factor activity, RNA polymerase II-specific"/>
    <property type="evidence" value="ECO:0007669"/>
    <property type="project" value="TreeGrafter"/>
</dbReference>
<evidence type="ECO:0000256" key="8">
    <source>
        <dbReference type="SAM" id="MobiDB-lite"/>
    </source>
</evidence>
<evidence type="ECO:0000256" key="4">
    <source>
        <dbReference type="ARBA" id="ARBA00022771"/>
    </source>
</evidence>
<feature type="domain" description="C2H2-type" evidence="10">
    <location>
        <begin position="498"/>
        <end position="525"/>
    </location>
</feature>
<evidence type="ECO:0000256" key="3">
    <source>
        <dbReference type="ARBA" id="ARBA00022737"/>
    </source>
</evidence>
<evidence type="ECO:0000256" key="5">
    <source>
        <dbReference type="ARBA" id="ARBA00022833"/>
    </source>
</evidence>
<dbReference type="EMBL" id="JADWDJ010000001">
    <property type="protein sequence ID" value="KAG5285457.1"/>
    <property type="molecule type" value="Genomic_DNA"/>
</dbReference>
<evidence type="ECO:0000256" key="7">
    <source>
        <dbReference type="PROSITE-ProRule" id="PRU00042"/>
    </source>
</evidence>
<feature type="region of interest" description="Disordered" evidence="8">
    <location>
        <begin position="240"/>
        <end position="338"/>
    </location>
</feature>
<comment type="caution">
    <text evidence="11">The sequence shown here is derived from an EMBL/GenBank/DDBJ whole genome shotgun (WGS) entry which is preliminary data.</text>
</comment>
<feature type="region of interest" description="Disordered" evidence="8">
    <location>
        <begin position="573"/>
        <end position="602"/>
    </location>
</feature>
<dbReference type="PROSITE" id="PS00028">
    <property type="entry name" value="ZINC_FINGER_C2H2_1"/>
    <property type="match status" value="5"/>
</dbReference>
<feature type="compositionally biased region" description="Basic and acidic residues" evidence="8">
    <location>
        <begin position="264"/>
        <end position="288"/>
    </location>
</feature>
<dbReference type="Pfam" id="PF00096">
    <property type="entry name" value="zf-C2H2"/>
    <property type="match status" value="3"/>
</dbReference>
<organism evidence="11 12">
    <name type="scientific">Alosa alosa</name>
    <name type="common">allis shad</name>
    <dbReference type="NCBI Taxonomy" id="278164"/>
    <lineage>
        <taxon>Eukaryota</taxon>
        <taxon>Metazoa</taxon>
        <taxon>Chordata</taxon>
        <taxon>Craniata</taxon>
        <taxon>Vertebrata</taxon>
        <taxon>Euteleostomi</taxon>
        <taxon>Actinopterygii</taxon>
        <taxon>Neopterygii</taxon>
        <taxon>Teleostei</taxon>
        <taxon>Clupei</taxon>
        <taxon>Clupeiformes</taxon>
        <taxon>Clupeoidei</taxon>
        <taxon>Clupeidae</taxon>
        <taxon>Alosa</taxon>
    </lineage>
</organism>
<sequence length="602" mass="67596">MNGLSEKLLEDTSRKHNRSHTMANTPDGCIQFTRHAGYVLLNFNRLRSRNIMTDVTVMVNGQQFQAHKTILMACSGLFYSIFTSADKGNVSTISLDPSVDAVGFSALLDFMYTSCLALKDSDIFSILTTAIHLQMDHVVDTCQRVVKARGLHKRQEDLARVIWRTQDLPPSIRRASSDAPFSSHSNPLSHIYGQAPIPLVPAAPYWHIPNRSSAPKQRPASPSNVVNLSAMRRLHSTFQSNLGRHPAPSLSPMDYQKQLPRPGARLEQKQSRAPDTGCHELQEVKRGDEEEEGEQGDRSDCRPSSPMESSSCNKETSSSLSSSSPPLGPHNSHSQNEKVHNWKKYKFIVLNACQEDEQRSEESTSQIGQREQEEQEHQVQQVNQLSNISRISEEGHQRFDSAKPQAESSESDCTASADFCKKCESQITDGEHSLQAHCIKPYKCDYCPATFRCKGNLAGHKSVHTGEKPYRCSVCGAQFNRPANLKTHSRIHSGEKPYKCETCGARFVQVAHLRAHVLIHTGEKPYPCDVCGSRFRHLQTLKSHTRIHTGEKPYQCDHCKLHFRHKSQLRLHLRQKHGTESSSRTPHLRPATAPHNPAVHTH</sequence>
<dbReference type="PROSITE" id="PS50097">
    <property type="entry name" value="BTB"/>
    <property type="match status" value="1"/>
</dbReference>
<dbReference type="PROSITE" id="PS50157">
    <property type="entry name" value="ZINC_FINGER_C2H2_2"/>
    <property type="match status" value="5"/>
</dbReference>
<keyword evidence="4 7" id="KW-0863">Zinc-finger</keyword>
<dbReference type="Gene3D" id="3.30.160.60">
    <property type="entry name" value="Classic Zinc Finger"/>
    <property type="match status" value="5"/>
</dbReference>
<dbReference type="SUPFAM" id="SSF57667">
    <property type="entry name" value="beta-beta-alpha zinc fingers"/>
    <property type="match status" value="3"/>
</dbReference>
<evidence type="ECO:0000313" key="12">
    <source>
        <dbReference type="Proteomes" id="UP000823561"/>
    </source>
</evidence>
<keyword evidence="3" id="KW-0677">Repeat</keyword>
<evidence type="ECO:0000313" key="11">
    <source>
        <dbReference type="EMBL" id="KAG5285457.1"/>
    </source>
</evidence>
<dbReference type="GO" id="GO:0005634">
    <property type="term" value="C:nucleus"/>
    <property type="evidence" value="ECO:0007669"/>
    <property type="project" value="UniProtKB-SubCell"/>
</dbReference>
<reference evidence="11 12" key="1">
    <citation type="submission" date="2020-10" db="EMBL/GenBank/DDBJ databases">
        <title>Chromosome-scale genome assembly of the Allis shad, Alosa alosa.</title>
        <authorList>
            <person name="Margot Z."/>
            <person name="Christophe K."/>
            <person name="Cabau C."/>
            <person name="Louis A."/>
            <person name="Berthelot C."/>
            <person name="Parey E."/>
            <person name="Roest Crollius H."/>
            <person name="Montfort J."/>
            <person name="Robinson-Rechavi M."/>
            <person name="Bucao C."/>
            <person name="Bouchez O."/>
            <person name="Gislard M."/>
            <person name="Lluch J."/>
            <person name="Milhes M."/>
            <person name="Lampietro C."/>
            <person name="Lopez Roques C."/>
            <person name="Donnadieu C."/>
            <person name="Braasch I."/>
            <person name="Desvignes T."/>
            <person name="Postlethwait J."/>
            <person name="Bobe J."/>
            <person name="Guiguen Y."/>
        </authorList>
    </citation>
    <scope>NUCLEOTIDE SEQUENCE [LARGE SCALE GENOMIC DNA]</scope>
    <source>
        <strain evidence="11">M-15738</strain>
        <tissue evidence="11">Blood</tissue>
    </source>
</reference>
<name>A0AAV6HJ12_9TELE</name>
<evidence type="ECO:0000256" key="2">
    <source>
        <dbReference type="ARBA" id="ARBA00022723"/>
    </source>
</evidence>
<feature type="domain" description="BTB" evidence="9">
    <location>
        <begin position="53"/>
        <end position="120"/>
    </location>
</feature>
<dbReference type="Proteomes" id="UP000823561">
    <property type="component" value="Chromosome 1"/>
</dbReference>
<feature type="region of interest" description="Disordered" evidence="8">
    <location>
        <begin position="1"/>
        <end position="22"/>
    </location>
</feature>
<feature type="domain" description="C2H2-type" evidence="10">
    <location>
        <begin position="442"/>
        <end position="469"/>
    </location>
</feature>
<accession>A0AAV6HJ12</accession>
<feature type="domain" description="C2H2-type" evidence="10">
    <location>
        <begin position="554"/>
        <end position="582"/>
    </location>
</feature>
<dbReference type="SUPFAM" id="SSF54695">
    <property type="entry name" value="POZ domain"/>
    <property type="match status" value="1"/>
</dbReference>
<keyword evidence="2" id="KW-0479">Metal-binding</keyword>
<feature type="domain" description="C2H2-type" evidence="10">
    <location>
        <begin position="470"/>
        <end position="497"/>
    </location>
</feature>
<dbReference type="FunFam" id="3.30.160.60:FF:001498">
    <property type="entry name" value="Zinc finger protein 404"/>
    <property type="match status" value="1"/>
</dbReference>
<protein>
    <submittedName>
        <fullName evidence="11">Uncharacterized protein</fullName>
    </submittedName>
</protein>
<feature type="region of interest" description="Disordered" evidence="8">
    <location>
        <begin position="356"/>
        <end position="383"/>
    </location>
</feature>